<dbReference type="AlphaFoldDB" id="A0A0D6MQP2"/>
<comment type="caution">
    <text evidence="1">The sequence shown here is derived from an EMBL/GenBank/DDBJ whole genome shotgun (WGS) entry which is preliminary data.</text>
</comment>
<protein>
    <recommendedName>
        <fullName evidence="3">Sulfotransferase family protein</fullName>
    </recommendedName>
</protein>
<dbReference type="Proteomes" id="UP000032679">
    <property type="component" value="Unassembled WGS sequence"/>
</dbReference>
<dbReference type="SUPFAM" id="SSF52540">
    <property type="entry name" value="P-loop containing nucleoside triphosphate hydrolases"/>
    <property type="match status" value="1"/>
</dbReference>
<sequence>MFNDTWNYALGKSRGVAVRVRRGMRATRKPVPDPIWTERQRRGDPITWWIGPQIQFLHLEKTGGTALSVHMSRRFHPAQIAPDLAGMQAAAGSVSTNDRFPDLTTETRWTARQTRLLCGHYDLPALREISGDLPKYRVTVLREPRARLLSLYNYWRAITNSTVPEIRIAQTHDLRAFLAHPDPIIRNAIDNLYVRRLTGLYADAGSDPFRTNPDAALSHALKSLGHFDRVGVSEDMDSLGRHIAHDLDVKGLGKVPRLNALASMMAKGHPGIQAVEPAPIAPEAEALLAFHTCFDRIVYDAVRQAS</sequence>
<evidence type="ECO:0000313" key="2">
    <source>
        <dbReference type="Proteomes" id="UP000032679"/>
    </source>
</evidence>
<dbReference type="RefSeq" id="WP_048850895.1">
    <property type="nucleotide sequence ID" value="NZ_BALE01000051.1"/>
</dbReference>
<dbReference type="OrthoDB" id="1407035at2"/>
<name>A0A0D6MQP2_9PROT</name>
<reference evidence="1 2" key="1">
    <citation type="submission" date="2012-10" db="EMBL/GenBank/DDBJ databases">
        <title>Genome sequencing of Tanticharoenia sakaeratensis NBRC 103193.</title>
        <authorList>
            <person name="Azuma Y."/>
            <person name="Hadano H."/>
            <person name="Hirakawa H."/>
            <person name="Matsushita K."/>
        </authorList>
    </citation>
    <scope>NUCLEOTIDE SEQUENCE [LARGE SCALE GENOMIC DNA]</scope>
    <source>
        <strain evidence="1 2">NBRC 103193</strain>
    </source>
</reference>
<evidence type="ECO:0000313" key="1">
    <source>
        <dbReference type="EMBL" id="GAN55598.1"/>
    </source>
</evidence>
<dbReference type="Gene3D" id="3.40.50.300">
    <property type="entry name" value="P-loop containing nucleotide triphosphate hydrolases"/>
    <property type="match status" value="1"/>
</dbReference>
<dbReference type="InterPro" id="IPR027417">
    <property type="entry name" value="P-loop_NTPase"/>
</dbReference>
<organism evidence="1 2">
    <name type="scientific">Tanticharoenia sakaeratensis NBRC 103193</name>
    <dbReference type="NCBI Taxonomy" id="1231623"/>
    <lineage>
        <taxon>Bacteria</taxon>
        <taxon>Pseudomonadati</taxon>
        <taxon>Pseudomonadota</taxon>
        <taxon>Alphaproteobacteria</taxon>
        <taxon>Acetobacterales</taxon>
        <taxon>Acetobacteraceae</taxon>
        <taxon>Tanticharoenia</taxon>
    </lineage>
</organism>
<dbReference type="STRING" id="1231623.Tasa_051_003"/>
<evidence type="ECO:0008006" key="3">
    <source>
        <dbReference type="Google" id="ProtNLM"/>
    </source>
</evidence>
<accession>A0A0D6MQP2</accession>
<keyword evidence="2" id="KW-1185">Reference proteome</keyword>
<proteinExistence type="predicted"/>
<gene>
    <name evidence="1" type="ORF">Tasa_051_003</name>
</gene>
<dbReference type="EMBL" id="BALE01000051">
    <property type="protein sequence ID" value="GAN55598.1"/>
    <property type="molecule type" value="Genomic_DNA"/>
</dbReference>